<reference evidence="2 3" key="1">
    <citation type="submission" date="2018-03" db="EMBL/GenBank/DDBJ databases">
        <title>Genomic Encyclopedia of Archaeal and Bacterial Type Strains, Phase II (KMG-II): from individual species to whole genera.</title>
        <authorList>
            <person name="Goeker M."/>
        </authorList>
    </citation>
    <scope>NUCLEOTIDE SEQUENCE [LARGE SCALE GENOMIC DNA]</scope>
    <source>
        <strain evidence="2 3">DSM 45312</strain>
    </source>
</reference>
<dbReference type="AlphaFoldDB" id="A0A2P8DUZ2"/>
<evidence type="ECO:0000256" key="1">
    <source>
        <dbReference type="SAM" id="SignalP"/>
    </source>
</evidence>
<dbReference type="RefSeq" id="WP_342751351.1">
    <property type="nucleotide sequence ID" value="NZ_PYGA01000001.1"/>
</dbReference>
<keyword evidence="3" id="KW-1185">Reference proteome</keyword>
<feature type="signal peptide" evidence="1">
    <location>
        <begin position="1"/>
        <end position="42"/>
    </location>
</feature>
<sequence>METMNTGAAPRRTHRRLPTPLSALCAVLASAALVVTAPQAGADTGGGSPSPAKDGTDPAVVQQKIENAPVDAGPLAFGAEPLKAVQDAAGAAASDAACAISAADATALTLAPTWPEVASGSPEAPSPMTLSRYDNQQGLYDPQGREGLFFNPGVGLWQLDSAGLGANNGADGAIDAQDAAGMVAPYIVGKFCDAVNGGAAPAAARATSWTDWHACDEGACEDTYLRALEGVQADDGVGRYGGAEVRTCTFEGAEYECLHVDTAKAQGENWWADPGGGRSPVPKPFYVFTRDVGGTTHEVRSWLAEDSGAGTHVTVSRPFGGNARDSLTWNDGPGVCDTTADRGDC</sequence>
<comment type="caution">
    <text evidence="2">The sequence shown here is derived from an EMBL/GenBank/DDBJ whole genome shotgun (WGS) entry which is preliminary data.</text>
</comment>
<evidence type="ECO:0000313" key="2">
    <source>
        <dbReference type="EMBL" id="PSL01020.1"/>
    </source>
</evidence>
<feature type="chain" id="PRO_5015189626" evidence="1">
    <location>
        <begin position="43"/>
        <end position="345"/>
    </location>
</feature>
<evidence type="ECO:0000313" key="3">
    <source>
        <dbReference type="Proteomes" id="UP000240542"/>
    </source>
</evidence>
<protein>
    <submittedName>
        <fullName evidence="2">Uncharacterized protein</fullName>
    </submittedName>
</protein>
<gene>
    <name evidence="2" type="ORF">CLV63_101499</name>
</gene>
<organism evidence="2 3">
    <name type="scientific">Murinocardiopsis flavida</name>
    <dbReference type="NCBI Taxonomy" id="645275"/>
    <lineage>
        <taxon>Bacteria</taxon>
        <taxon>Bacillati</taxon>
        <taxon>Actinomycetota</taxon>
        <taxon>Actinomycetes</taxon>
        <taxon>Streptosporangiales</taxon>
        <taxon>Nocardiopsidaceae</taxon>
        <taxon>Murinocardiopsis</taxon>
    </lineage>
</organism>
<dbReference type="Proteomes" id="UP000240542">
    <property type="component" value="Unassembled WGS sequence"/>
</dbReference>
<proteinExistence type="predicted"/>
<accession>A0A2P8DUZ2</accession>
<dbReference type="EMBL" id="PYGA01000001">
    <property type="protein sequence ID" value="PSL01020.1"/>
    <property type="molecule type" value="Genomic_DNA"/>
</dbReference>
<name>A0A2P8DUZ2_9ACTN</name>
<keyword evidence="1" id="KW-0732">Signal</keyword>